<dbReference type="Pfam" id="PF13378">
    <property type="entry name" value="MR_MLE_C"/>
    <property type="match status" value="1"/>
</dbReference>
<proteinExistence type="predicted"/>
<organism evidence="5 6">
    <name type="scientific">Roseibacillus persicicus</name>
    <dbReference type="NCBI Taxonomy" id="454148"/>
    <lineage>
        <taxon>Bacteria</taxon>
        <taxon>Pseudomonadati</taxon>
        <taxon>Verrucomicrobiota</taxon>
        <taxon>Verrucomicrobiia</taxon>
        <taxon>Verrucomicrobiales</taxon>
        <taxon>Verrucomicrobiaceae</taxon>
        <taxon>Roseibacillus</taxon>
    </lineage>
</organism>
<evidence type="ECO:0000256" key="3">
    <source>
        <dbReference type="ARBA" id="ARBA00023239"/>
    </source>
</evidence>
<comment type="caution">
    <text evidence="5">The sequence shown here is derived from an EMBL/GenBank/DDBJ whole genome shotgun (WGS) entry which is preliminary data.</text>
</comment>
<reference evidence="5" key="1">
    <citation type="journal article" date="2014" name="Int. J. Syst. Evol. Microbiol.">
        <title>Complete genome sequence of Corynebacterium casei LMG S-19264T (=DSM 44701T), isolated from a smear-ripened cheese.</title>
        <authorList>
            <consortium name="US DOE Joint Genome Institute (JGI-PGF)"/>
            <person name="Walter F."/>
            <person name="Albersmeier A."/>
            <person name="Kalinowski J."/>
            <person name="Ruckert C."/>
        </authorList>
    </citation>
    <scope>NUCLEOTIDE SEQUENCE</scope>
    <source>
        <strain evidence="5">KCTC 12988</strain>
    </source>
</reference>
<dbReference type="PANTHER" id="PTHR48073">
    <property type="entry name" value="O-SUCCINYLBENZOATE SYNTHASE-RELATED"/>
    <property type="match status" value="1"/>
</dbReference>
<protein>
    <recommendedName>
        <fullName evidence="4">Mandelate racemase/muconate lactonizing enzyme C-terminal domain-containing protein</fullName>
    </recommendedName>
</protein>
<feature type="domain" description="Mandelate racemase/muconate lactonizing enzyme C-terminal" evidence="4">
    <location>
        <begin position="107"/>
        <end position="203"/>
    </location>
</feature>
<dbReference type="SMART" id="SM00922">
    <property type="entry name" value="MR_MLE"/>
    <property type="match status" value="1"/>
</dbReference>
<name>A0A918TGN7_9BACT</name>
<evidence type="ECO:0000313" key="5">
    <source>
        <dbReference type="EMBL" id="GHC40798.1"/>
    </source>
</evidence>
<dbReference type="GO" id="GO:0016829">
    <property type="term" value="F:lyase activity"/>
    <property type="evidence" value="ECO:0007669"/>
    <property type="project" value="UniProtKB-KW"/>
</dbReference>
<dbReference type="InterPro" id="IPR013342">
    <property type="entry name" value="Mandelate_racemase_C"/>
</dbReference>
<evidence type="ECO:0000256" key="2">
    <source>
        <dbReference type="ARBA" id="ARBA00022842"/>
    </source>
</evidence>
<dbReference type="InterPro" id="IPR029065">
    <property type="entry name" value="Enolase_C-like"/>
</dbReference>
<keyword evidence="6" id="KW-1185">Reference proteome</keyword>
<reference evidence="5" key="2">
    <citation type="submission" date="2020-09" db="EMBL/GenBank/DDBJ databases">
        <authorList>
            <person name="Sun Q."/>
            <person name="Kim S."/>
        </authorList>
    </citation>
    <scope>NUCLEOTIDE SEQUENCE</scope>
    <source>
        <strain evidence="5">KCTC 12988</strain>
    </source>
</reference>
<gene>
    <name evidence="5" type="ORF">GCM10007100_01690</name>
</gene>
<keyword evidence="1" id="KW-0479">Metal-binding</keyword>
<dbReference type="Gene3D" id="3.30.390.10">
    <property type="entry name" value="Enolase-like, N-terminal domain"/>
    <property type="match status" value="1"/>
</dbReference>
<evidence type="ECO:0000256" key="1">
    <source>
        <dbReference type="ARBA" id="ARBA00022723"/>
    </source>
</evidence>
<evidence type="ECO:0000313" key="6">
    <source>
        <dbReference type="Proteomes" id="UP000644507"/>
    </source>
</evidence>
<dbReference type="InterPro" id="IPR029017">
    <property type="entry name" value="Enolase-like_N"/>
</dbReference>
<keyword evidence="2" id="KW-0460">Magnesium</keyword>
<dbReference type="Gene3D" id="3.20.20.120">
    <property type="entry name" value="Enolase-like C-terminal domain"/>
    <property type="match status" value="1"/>
</dbReference>
<dbReference type="InterPro" id="IPR036849">
    <property type="entry name" value="Enolase-like_C_sf"/>
</dbReference>
<dbReference type="Proteomes" id="UP000644507">
    <property type="component" value="Unassembled WGS sequence"/>
</dbReference>
<evidence type="ECO:0000259" key="4">
    <source>
        <dbReference type="SMART" id="SM00922"/>
    </source>
</evidence>
<dbReference type="InterPro" id="IPR041338">
    <property type="entry name" value="OSBS_N"/>
</dbReference>
<dbReference type="SUPFAM" id="SSF51604">
    <property type="entry name" value="Enolase C-terminal domain-like"/>
    <property type="match status" value="1"/>
</dbReference>
<accession>A0A918TGN7</accession>
<sequence>MSSNTPNIYFSRYRLKSRAHRLNAASPRREFEGALIQVGEGFACLHPWQELGDPSLDKCLADLQGKRRWPIVRRALRCAELDGAARLNEDWMFEEMEVPRSHFTLPLPDRDQVALALENGFDTIKLKVGQNLVAEGLFLREASADHPTLRWRLDANEKPTREDIRDFLLSLPEAARDQIEFIEDPCPFSEEGWQKLHRETRVPLAIDRESAPNLSTAKSAQVVILKPALDEPWLLAESAAGKGQRVVVTSYMDHPLGQAFAAWEAGRLSLQFPGLVGTCGLQTHGLFEPNPFTEALGSVTPEFHPVAWTGLGFDELLDTLLWQKL</sequence>
<dbReference type="EMBL" id="BMXI01000001">
    <property type="protein sequence ID" value="GHC40798.1"/>
    <property type="molecule type" value="Genomic_DNA"/>
</dbReference>
<dbReference type="GO" id="GO:0046872">
    <property type="term" value="F:metal ion binding"/>
    <property type="evidence" value="ECO:0007669"/>
    <property type="project" value="UniProtKB-KW"/>
</dbReference>
<keyword evidence="3" id="KW-0456">Lyase</keyword>
<dbReference type="AlphaFoldDB" id="A0A918TGN7"/>
<dbReference type="Pfam" id="PF22015">
    <property type="entry name" value="OSBS_N"/>
    <property type="match status" value="1"/>
</dbReference>
<dbReference type="PANTHER" id="PTHR48073:SF2">
    <property type="entry name" value="O-SUCCINYLBENZOATE SYNTHASE"/>
    <property type="match status" value="1"/>
</dbReference>